<dbReference type="CDD" id="cd01189">
    <property type="entry name" value="INT_ICEBs1_C_like"/>
    <property type="match status" value="1"/>
</dbReference>
<dbReference type="GO" id="GO:0006310">
    <property type="term" value="P:DNA recombination"/>
    <property type="evidence" value="ECO:0007669"/>
    <property type="project" value="UniProtKB-KW"/>
</dbReference>
<organism evidence="6 7">
    <name type="scientific">Ligilactobacillus acidipiscis</name>
    <dbReference type="NCBI Taxonomy" id="89059"/>
    <lineage>
        <taxon>Bacteria</taxon>
        <taxon>Bacillati</taxon>
        <taxon>Bacillota</taxon>
        <taxon>Bacilli</taxon>
        <taxon>Lactobacillales</taxon>
        <taxon>Lactobacillaceae</taxon>
        <taxon>Ligilactobacillus</taxon>
    </lineage>
</organism>
<dbReference type="InterPro" id="IPR002104">
    <property type="entry name" value="Integrase_catalytic"/>
</dbReference>
<dbReference type="EMBL" id="DYXG01000095">
    <property type="protein sequence ID" value="HJE97893.1"/>
    <property type="molecule type" value="Genomic_DNA"/>
</dbReference>
<dbReference type="GO" id="GO:0015074">
    <property type="term" value="P:DNA integration"/>
    <property type="evidence" value="ECO:0007669"/>
    <property type="project" value="UniProtKB-KW"/>
</dbReference>
<comment type="caution">
    <text evidence="6">The sequence shown here is derived from an EMBL/GenBank/DDBJ whole genome shotgun (WGS) entry which is preliminary data.</text>
</comment>
<dbReference type="PANTHER" id="PTHR30629:SF2">
    <property type="entry name" value="PROPHAGE INTEGRASE INTS-RELATED"/>
    <property type="match status" value="1"/>
</dbReference>
<accession>A0A921FCG1</accession>
<reference evidence="6" key="1">
    <citation type="journal article" date="2021" name="PeerJ">
        <title>Extensive microbial diversity within the chicken gut microbiome revealed by metagenomics and culture.</title>
        <authorList>
            <person name="Gilroy R."/>
            <person name="Ravi A."/>
            <person name="Getino M."/>
            <person name="Pursley I."/>
            <person name="Horton D.L."/>
            <person name="Alikhan N.F."/>
            <person name="Baker D."/>
            <person name="Gharbi K."/>
            <person name="Hall N."/>
            <person name="Watson M."/>
            <person name="Adriaenssens E.M."/>
            <person name="Foster-Nyarko E."/>
            <person name="Jarju S."/>
            <person name="Secka A."/>
            <person name="Antonio M."/>
            <person name="Oren A."/>
            <person name="Chaudhuri R.R."/>
            <person name="La Ragione R."/>
            <person name="Hildebrand F."/>
            <person name="Pallen M.J."/>
        </authorList>
    </citation>
    <scope>NUCLEOTIDE SEQUENCE</scope>
    <source>
        <strain evidence="6">CHK174-6876</strain>
    </source>
</reference>
<keyword evidence="3" id="KW-0238">DNA-binding</keyword>
<dbReference type="SUPFAM" id="SSF56349">
    <property type="entry name" value="DNA breaking-rejoining enzymes"/>
    <property type="match status" value="1"/>
</dbReference>
<dbReference type="InterPro" id="IPR004107">
    <property type="entry name" value="Integrase_SAM-like_N"/>
</dbReference>
<dbReference type="InterPro" id="IPR011010">
    <property type="entry name" value="DNA_brk_join_enz"/>
</dbReference>
<dbReference type="Proteomes" id="UP000707535">
    <property type="component" value="Unassembled WGS sequence"/>
</dbReference>
<dbReference type="AlphaFoldDB" id="A0A921FCG1"/>
<proteinExistence type="inferred from homology"/>
<dbReference type="PANTHER" id="PTHR30629">
    <property type="entry name" value="PROPHAGE INTEGRASE"/>
    <property type="match status" value="1"/>
</dbReference>
<reference evidence="6" key="2">
    <citation type="submission" date="2021-09" db="EMBL/GenBank/DDBJ databases">
        <authorList>
            <person name="Gilroy R."/>
        </authorList>
    </citation>
    <scope>NUCLEOTIDE SEQUENCE</scope>
    <source>
        <strain evidence="6">CHK174-6876</strain>
    </source>
</reference>
<feature type="domain" description="Tyr recombinase" evidence="5">
    <location>
        <begin position="173"/>
        <end position="377"/>
    </location>
</feature>
<evidence type="ECO:0000256" key="2">
    <source>
        <dbReference type="ARBA" id="ARBA00022908"/>
    </source>
</evidence>
<dbReference type="InterPro" id="IPR028259">
    <property type="entry name" value="AP2-like_int_N"/>
</dbReference>
<dbReference type="Pfam" id="PF00589">
    <property type="entry name" value="Phage_integrase"/>
    <property type="match status" value="1"/>
</dbReference>
<dbReference type="Pfam" id="PF14657">
    <property type="entry name" value="Arm-DNA-bind_4"/>
    <property type="match status" value="1"/>
</dbReference>
<keyword evidence="4" id="KW-0233">DNA recombination</keyword>
<dbReference type="Pfam" id="PF14659">
    <property type="entry name" value="Phage_int_SAM_3"/>
    <property type="match status" value="1"/>
</dbReference>
<dbReference type="PROSITE" id="PS51898">
    <property type="entry name" value="TYR_RECOMBINASE"/>
    <property type="match status" value="1"/>
</dbReference>
<dbReference type="InterPro" id="IPR010998">
    <property type="entry name" value="Integrase_recombinase_N"/>
</dbReference>
<dbReference type="InterPro" id="IPR013762">
    <property type="entry name" value="Integrase-like_cat_sf"/>
</dbReference>
<dbReference type="Gene3D" id="1.10.443.10">
    <property type="entry name" value="Intergrase catalytic core"/>
    <property type="match status" value="1"/>
</dbReference>
<dbReference type="GO" id="GO:0003677">
    <property type="term" value="F:DNA binding"/>
    <property type="evidence" value="ECO:0007669"/>
    <property type="project" value="UniProtKB-KW"/>
</dbReference>
<evidence type="ECO:0000313" key="6">
    <source>
        <dbReference type="EMBL" id="HJE97893.1"/>
    </source>
</evidence>
<sequence>MASIQKYKNKKGKHLYKFKIYLGTDPITNKQITTTRRGFTSIKSAKSAARKLQTEFEEQGWGSDNTSDIRTFQQLFEVWFENYQLSVKKSTATDSWQIYERYIKPKFGSSNIQRINVLFCQKCVNYWYKNYREARHIKNTVSQILRYGISLEIIDENPMAKVTLPRPLPKRDNSNNFYSKKELKNFFDSLNDIGDLRYIAFFRFLAYTGVRKSEALALQWKDFNFKNNTVKISKTIYYDARLKQVIVQEPKTKSSNRVLDLDPKTVSIMQSWRADQQKRFIKIGINVMNAKQYVFTQEKSNRLLVPNSVNDWLKWIYKKYPQKKITVHGFRHTHASLLFEAGATIKEVQERLGHSNSKTTLDIYTHVVKEKKKETALRFADFADN</sequence>
<evidence type="ECO:0000259" key="5">
    <source>
        <dbReference type="PROSITE" id="PS51898"/>
    </source>
</evidence>
<comment type="similarity">
    <text evidence="1">Belongs to the 'phage' integrase family.</text>
</comment>
<evidence type="ECO:0000313" key="7">
    <source>
        <dbReference type="Proteomes" id="UP000707535"/>
    </source>
</evidence>
<evidence type="ECO:0000256" key="1">
    <source>
        <dbReference type="ARBA" id="ARBA00008857"/>
    </source>
</evidence>
<gene>
    <name evidence="6" type="ORF">K8V00_09750</name>
</gene>
<dbReference type="Gene3D" id="1.10.150.130">
    <property type="match status" value="1"/>
</dbReference>
<keyword evidence="2" id="KW-0229">DNA integration</keyword>
<evidence type="ECO:0000256" key="4">
    <source>
        <dbReference type="ARBA" id="ARBA00023172"/>
    </source>
</evidence>
<evidence type="ECO:0000256" key="3">
    <source>
        <dbReference type="ARBA" id="ARBA00023125"/>
    </source>
</evidence>
<name>A0A921FCG1_9LACO</name>
<protein>
    <submittedName>
        <fullName evidence="6">Site-specific integrase</fullName>
    </submittedName>
</protein>
<dbReference type="InterPro" id="IPR050808">
    <property type="entry name" value="Phage_Integrase"/>
</dbReference>